<dbReference type="SUPFAM" id="SSF52949">
    <property type="entry name" value="Macro domain-like"/>
    <property type="match status" value="1"/>
</dbReference>
<accession>A0A1Q2HRG9</accession>
<dbReference type="GO" id="GO:0140291">
    <property type="term" value="P:peptidyl-glutamate ADP-deribosylation"/>
    <property type="evidence" value="ECO:0007669"/>
    <property type="project" value="TreeGrafter"/>
</dbReference>
<dbReference type="InterPro" id="IPR043472">
    <property type="entry name" value="Macro_dom-like"/>
</dbReference>
<proteinExistence type="predicted"/>
<dbReference type="Proteomes" id="UP000188273">
    <property type="component" value="Chromosome"/>
</dbReference>
<dbReference type="STRING" id="1940790.L21SP3_01752"/>
<dbReference type="Gene3D" id="3.40.220.10">
    <property type="entry name" value="Leucine Aminopeptidase, subunit E, domain 1"/>
    <property type="match status" value="1"/>
</dbReference>
<comment type="catalytic activity">
    <reaction evidence="1">
        <text>an N-(ADP-alpha-D-ribosyl)-thymidine in DNA + H2O = a thymidine in DNA + ADP-D-ribose</text>
        <dbReference type="Rhea" id="RHEA:71655"/>
        <dbReference type="Rhea" id="RHEA-COMP:13556"/>
        <dbReference type="Rhea" id="RHEA-COMP:18051"/>
        <dbReference type="ChEBI" id="CHEBI:15377"/>
        <dbReference type="ChEBI" id="CHEBI:57967"/>
        <dbReference type="ChEBI" id="CHEBI:137386"/>
        <dbReference type="ChEBI" id="CHEBI:191199"/>
    </reaction>
    <physiologicalReaction direction="left-to-right" evidence="1">
        <dbReference type="Rhea" id="RHEA:71656"/>
    </physiologicalReaction>
</comment>
<feature type="domain" description="Macro" evidence="2">
    <location>
        <begin position="1"/>
        <end position="155"/>
    </location>
</feature>
<protein>
    <submittedName>
        <fullName evidence="3">RNase III inhibitor</fullName>
    </submittedName>
</protein>
<dbReference type="KEGG" id="pbu:L21SP3_01752"/>
<dbReference type="CDD" id="cd02901">
    <property type="entry name" value="Macro_Poa1p-like"/>
    <property type="match status" value="1"/>
</dbReference>
<evidence type="ECO:0000259" key="2">
    <source>
        <dbReference type="PROSITE" id="PS51154"/>
    </source>
</evidence>
<reference evidence="4" key="1">
    <citation type="submission" date="2017-02" db="EMBL/GenBank/DDBJ databases">
        <title>Comparative genomics and description of representatives of a novel lineage of planctomycetes thriving in anoxic sediments.</title>
        <authorList>
            <person name="Spring S."/>
            <person name="Bunk B."/>
            <person name="Sproer C."/>
            <person name="Klenk H.-P."/>
        </authorList>
    </citation>
    <scope>NUCLEOTIDE SEQUENCE [LARGE SCALE GENOMIC DNA]</scope>
    <source>
        <strain evidence="4">L21-RPul-D3</strain>
    </source>
</reference>
<evidence type="ECO:0000256" key="1">
    <source>
        <dbReference type="ARBA" id="ARBA00035885"/>
    </source>
</evidence>
<dbReference type="EMBL" id="CP019633">
    <property type="protein sequence ID" value="AQQ09931.1"/>
    <property type="molecule type" value="Genomic_DNA"/>
</dbReference>
<dbReference type="AlphaFoldDB" id="A0A1Q2HRG9"/>
<keyword evidence="4" id="KW-1185">Reference proteome</keyword>
<evidence type="ECO:0000313" key="3">
    <source>
        <dbReference type="EMBL" id="AQQ09931.1"/>
    </source>
</evidence>
<dbReference type="PROSITE" id="PS51154">
    <property type="entry name" value="MACRO"/>
    <property type="match status" value="1"/>
</dbReference>
<dbReference type="SMART" id="SM00506">
    <property type="entry name" value="A1pp"/>
    <property type="match status" value="1"/>
</dbReference>
<name>A0A1Q2HRG9_9BACT</name>
<evidence type="ECO:0000313" key="4">
    <source>
        <dbReference type="Proteomes" id="UP000188273"/>
    </source>
</evidence>
<dbReference type="OrthoDB" id="9780211at2"/>
<gene>
    <name evidence="3" type="ORF">L21SP3_01752</name>
</gene>
<organism evidence="3 4">
    <name type="scientific">Sedimentisphaera cyanobacteriorum</name>
    <dbReference type="NCBI Taxonomy" id="1940790"/>
    <lineage>
        <taxon>Bacteria</taxon>
        <taxon>Pseudomonadati</taxon>
        <taxon>Planctomycetota</taxon>
        <taxon>Phycisphaerae</taxon>
        <taxon>Sedimentisphaerales</taxon>
        <taxon>Sedimentisphaeraceae</taxon>
        <taxon>Sedimentisphaera</taxon>
    </lineage>
</organism>
<dbReference type="PANTHER" id="PTHR12521">
    <property type="entry name" value="PROTEIN C6ORF130"/>
    <property type="match status" value="1"/>
</dbReference>
<dbReference type="Pfam" id="PF01661">
    <property type="entry name" value="Macro"/>
    <property type="match status" value="1"/>
</dbReference>
<dbReference type="RefSeq" id="WP_077540694.1">
    <property type="nucleotide sequence ID" value="NZ_CP019633.1"/>
</dbReference>
<dbReference type="InterPro" id="IPR050892">
    <property type="entry name" value="ADP-ribose_metab_enzymes"/>
</dbReference>
<dbReference type="PANTHER" id="PTHR12521:SF0">
    <property type="entry name" value="ADP-RIBOSE GLYCOHYDROLASE OARD1"/>
    <property type="match status" value="1"/>
</dbReference>
<dbReference type="InterPro" id="IPR002589">
    <property type="entry name" value="Macro_dom"/>
</dbReference>
<sequence length="348" mass="39334">MIKTTKGDILKADTQAIVNTVNCVGVMGRGIALQFRKTFPENFKSYKSACEKNKIKPGKMFTFSLNSFSNPKYIINFPTKRHWKGKSRLEDIESGLKSLALEVRQLKIGSVALPPLGCGLGGLSWAEVRPMIEKTFSSLPEVEVLLYEPAGAPQAKAMAKKRKCPEMTAGRAALIGLMDNYLKGFIDPFVSLLEIHKLMYFMQFSGENLRLRYAKGKYGPYAENLRHVLNEIEGYFIEGYADAGDNPDKQIELIPNAVKQAESFLKGHKNTLARFEKVVDLIQGFETPYGMELLSTVHWAAEKENAKNIEQVVEKTYAWNERKKMFKKEHIKLAYEVLKDKGWVEGCC</sequence>